<accession>A0A7I8VYF9</accession>
<feature type="region of interest" description="Disordered" evidence="1">
    <location>
        <begin position="1"/>
        <end position="70"/>
    </location>
</feature>
<protein>
    <submittedName>
        <fullName evidence="2">DgyrCDS9114</fullName>
    </submittedName>
</protein>
<dbReference type="AlphaFoldDB" id="A0A7I8VYF9"/>
<dbReference type="Proteomes" id="UP000549394">
    <property type="component" value="Unassembled WGS sequence"/>
</dbReference>
<dbReference type="EMBL" id="CAJFCJ010000012">
    <property type="protein sequence ID" value="CAD5120545.1"/>
    <property type="molecule type" value="Genomic_DNA"/>
</dbReference>
<comment type="caution">
    <text evidence="2">The sequence shown here is derived from an EMBL/GenBank/DDBJ whole genome shotgun (WGS) entry which is preliminary data.</text>
</comment>
<sequence length="132" mass="15387">MGCGSSISYDPNEMYGKKERIPFENVKTEEETAKEKKDNDQKSKKDEENKGNSSNLEKNRDKKSILKGDLSLRNEAKINRRKSRDLRLRNCENRAKMLVDQYYEESERFSVSNSRATSRVERVEDISIQSNS</sequence>
<evidence type="ECO:0000256" key="1">
    <source>
        <dbReference type="SAM" id="MobiDB-lite"/>
    </source>
</evidence>
<keyword evidence="3" id="KW-1185">Reference proteome</keyword>
<reference evidence="2 3" key="1">
    <citation type="submission" date="2020-08" db="EMBL/GenBank/DDBJ databases">
        <authorList>
            <person name="Hejnol A."/>
        </authorList>
    </citation>
    <scope>NUCLEOTIDE SEQUENCE [LARGE SCALE GENOMIC DNA]</scope>
</reference>
<feature type="compositionally biased region" description="Basic and acidic residues" evidence="1">
    <location>
        <begin position="15"/>
        <end position="50"/>
    </location>
</feature>
<feature type="region of interest" description="Disordered" evidence="1">
    <location>
        <begin position="107"/>
        <end position="132"/>
    </location>
</feature>
<name>A0A7I8VYF9_9ANNE</name>
<evidence type="ECO:0000313" key="3">
    <source>
        <dbReference type="Proteomes" id="UP000549394"/>
    </source>
</evidence>
<feature type="compositionally biased region" description="Basic and acidic residues" evidence="1">
    <location>
        <begin position="57"/>
        <end position="70"/>
    </location>
</feature>
<organism evidence="2 3">
    <name type="scientific">Dimorphilus gyrociliatus</name>
    <dbReference type="NCBI Taxonomy" id="2664684"/>
    <lineage>
        <taxon>Eukaryota</taxon>
        <taxon>Metazoa</taxon>
        <taxon>Spiralia</taxon>
        <taxon>Lophotrochozoa</taxon>
        <taxon>Annelida</taxon>
        <taxon>Polychaeta</taxon>
        <taxon>Polychaeta incertae sedis</taxon>
        <taxon>Dinophilidae</taxon>
        <taxon>Dimorphilus</taxon>
    </lineage>
</organism>
<evidence type="ECO:0000313" key="2">
    <source>
        <dbReference type="EMBL" id="CAD5120545.1"/>
    </source>
</evidence>
<gene>
    <name evidence="2" type="ORF">DGYR_LOCUS8630</name>
</gene>
<proteinExistence type="predicted"/>